<dbReference type="InterPro" id="IPR000477">
    <property type="entry name" value="RT_dom"/>
</dbReference>
<dbReference type="PROSITE" id="PS50878">
    <property type="entry name" value="RT_POL"/>
    <property type="match status" value="1"/>
</dbReference>
<dbReference type="Pfam" id="PF00078">
    <property type="entry name" value="RVT_1"/>
    <property type="match status" value="1"/>
</dbReference>
<sequence>MGTFREKCKKGLLTLIYKGGGKNPIMAKSYRPIMLLSVMGNTLEHLINKILMEYLDAVEGIHPRQNGFMKGKSTEKSVIDMVNQVRSYDQTYMCRRYPWIYQKRLTVLGVHRFCGNYACWSTPGTFRVIKDFMADRICVLEMGNHREEKALSRGCPQGPLLSPILWNMIFEGLLRLYLPQGCVIFGYADDRLLLIPAWSRSELERKMEIALKRVDQRDKNFKL</sequence>
<feature type="domain" description="Reverse transcriptase" evidence="1">
    <location>
        <begin position="1"/>
        <end position="223"/>
    </location>
</feature>
<gene>
    <name evidence="2" type="ORF">PR048_000264</name>
</gene>
<evidence type="ECO:0000259" key="1">
    <source>
        <dbReference type="PROSITE" id="PS50878"/>
    </source>
</evidence>
<dbReference type="PANTHER" id="PTHR19446">
    <property type="entry name" value="REVERSE TRANSCRIPTASES"/>
    <property type="match status" value="1"/>
</dbReference>
<dbReference type="Proteomes" id="UP001159363">
    <property type="component" value="Chromosome 1"/>
</dbReference>
<dbReference type="EMBL" id="JARBHB010000001">
    <property type="protein sequence ID" value="KAJ8894956.1"/>
    <property type="molecule type" value="Genomic_DNA"/>
</dbReference>
<protein>
    <recommendedName>
        <fullName evidence="1">Reverse transcriptase domain-containing protein</fullName>
    </recommendedName>
</protein>
<dbReference type="InterPro" id="IPR043502">
    <property type="entry name" value="DNA/RNA_pol_sf"/>
</dbReference>
<comment type="caution">
    <text evidence="2">The sequence shown here is derived from an EMBL/GenBank/DDBJ whole genome shotgun (WGS) entry which is preliminary data.</text>
</comment>
<dbReference type="SUPFAM" id="SSF56672">
    <property type="entry name" value="DNA/RNA polymerases"/>
    <property type="match status" value="1"/>
</dbReference>
<keyword evidence="3" id="KW-1185">Reference proteome</keyword>
<organism evidence="2 3">
    <name type="scientific">Dryococelus australis</name>
    <dbReference type="NCBI Taxonomy" id="614101"/>
    <lineage>
        <taxon>Eukaryota</taxon>
        <taxon>Metazoa</taxon>
        <taxon>Ecdysozoa</taxon>
        <taxon>Arthropoda</taxon>
        <taxon>Hexapoda</taxon>
        <taxon>Insecta</taxon>
        <taxon>Pterygota</taxon>
        <taxon>Neoptera</taxon>
        <taxon>Polyneoptera</taxon>
        <taxon>Phasmatodea</taxon>
        <taxon>Verophasmatodea</taxon>
        <taxon>Anareolatae</taxon>
        <taxon>Phasmatidae</taxon>
        <taxon>Eurycanthinae</taxon>
        <taxon>Dryococelus</taxon>
    </lineage>
</organism>
<reference evidence="2 3" key="1">
    <citation type="submission" date="2023-02" db="EMBL/GenBank/DDBJ databases">
        <title>LHISI_Scaffold_Assembly.</title>
        <authorList>
            <person name="Stuart O.P."/>
            <person name="Cleave R."/>
            <person name="Magrath M.J.L."/>
            <person name="Mikheyev A.S."/>
        </authorList>
    </citation>
    <scope>NUCLEOTIDE SEQUENCE [LARGE SCALE GENOMIC DNA]</scope>
    <source>
        <strain evidence="2">Daus_M_001</strain>
        <tissue evidence="2">Leg muscle</tissue>
    </source>
</reference>
<accession>A0ABQ9IE69</accession>
<name>A0ABQ9IE69_9NEOP</name>
<evidence type="ECO:0000313" key="3">
    <source>
        <dbReference type="Proteomes" id="UP001159363"/>
    </source>
</evidence>
<proteinExistence type="predicted"/>
<evidence type="ECO:0000313" key="2">
    <source>
        <dbReference type="EMBL" id="KAJ8894956.1"/>
    </source>
</evidence>